<name>A0ABN3G6R5_9PSEU</name>
<organism evidence="1 2">
    <name type="scientific">Saccharopolyspora halophila</name>
    <dbReference type="NCBI Taxonomy" id="405551"/>
    <lineage>
        <taxon>Bacteria</taxon>
        <taxon>Bacillati</taxon>
        <taxon>Actinomycetota</taxon>
        <taxon>Actinomycetes</taxon>
        <taxon>Pseudonocardiales</taxon>
        <taxon>Pseudonocardiaceae</taxon>
        <taxon>Saccharopolyspora</taxon>
    </lineage>
</organism>
<dbReference type="PROSITE" id="PS51257">
    <property type="entry name" value="PROKAR_LIPOPROTEIN"/>
    <property type="match status" value="1"/>
</dbReference>
<evidence type="ECO:0000313" key="2">
    <source>
        <dbReference type="Proteomes" id="UP001501218"/>
    </source>
</evidence>
<reference evidence="1 2" key="1">
    <citation type="journal article" date="2019" name="Int. J. Syst. Evol. Microbiol.">
        <title>The Global Catalogue of Microorganisms (GCM) 10K type strain sequencing project: providing services to taxonomists for standard genome sequencing and annotation.</title>
        <authorList>
            <consortium name="The Broad Institute Genomics Platform"/>
            <consortium name="The Broad Institute Genome Sequencing Center for Infectious Disease"/>
            <person name="Wu L."/>
            <person name="Ma J."/>
        </authorList>
    </citation>
    <scope>NUCLEOTIDE SEQUENCE [LARGE SCALE GENOMIC DNA]</scope>
    <source>
        <strain evidence="1 2">JCM 16221</strain>
    </source>
</reference>
<dbReference type="Proteomes" id="UP001501218">
    <property type="component" value="Unassembled WGS sequence"/>
</dbReference>
<gene>
    <name evidence="1" type="ORF">GCM10009854_22750</name>
</gene>
<evidence type="ECO:0000313" key="1">
    <source>
        <dbReference type="EMBL" id="GAA2345370.1"/>
    </source>
</evidence>
<dbReference type="EMBL" id="BAAARA010000007">
    <property type="protein sequence ID" value="GAA2345370.1"/>
    <property type="molecule type" value="Genomic_DNA"/>
</dbReference>
<keyword evidence="2" id="KW-1185">Reference proteome</keyword>
<evidence type="ECO:0008006" key="3">
    <source>
        <dbReference type="Google" id="ProtNLM"/>
    </source>
</evidence>
<accession>A0ABN3G6R5</accession>
<proteinExistence type="predicted"/>
<sequence>MRVSVPLAVGLLVASCGVSPDDPEEVFWEMFRRQARQQVVHTRRERFPDPDLARERVLVKVHDEVQDYSTGRHIGASIEHWRGRSRLWSKCVDGLDHGYLPSQEKWSAPQESALCRVPSRPFLGDGIIPGGLSAEQADAMIRALRRPAHRFLTAHRVASVHVNGRDFLRISVRARPVGDWDMQHLVFAFRATGEDSAYPYHAADNTGAGADLTYYVDPETLLPAYTRRQELPAGDRAGAVVRVEYVRPARVPADPFADTRAWSLEWPDRL</sequence>
<protein>
    <recommendedName>
        <fullName evidence="3">Lipoprotein</fullName>
    </recommendedName>
</protein>
<comment type="caution">
    <text evidence="1">The sequence shown here is derived from an EMBL/GenBank/DDBJ whole genome shotgun (WGS) entry which is preliminary data.</text>
</comment>